<dbReference type="InterPro" id="IPR045257">
    <property type="entry name" value="E2/Pdx1"/>
</dbReference>
<keyword evidence="3 6" id="KW-0450">Lipoyl</keyword>
<comment type="function">
    <text evidence="6">The pyruvate dehydrogenase complex catalyzes the overall conversion of pyruvate to acetyl-CoA and CO(2).</text>
</comment>
<dbReference type="VEuPathDB" id="AmoebaDB:NF0083750"/>
<evidence type="ECO:0000256" key="7">
    <source>
        <dbReference type="SAM" id="MobiDB-lite"/>
    </source>
</evidence>
<evidence type="ECO:0000256" key="1">
    <source>
        <dbReference type="ARBA" id="ARBA00007317"/>
    </source>
</evidence>
<dbReference type="CDD" id="cd06849">
    <property type="entry name" value="lipoyl_domain"/>
    <property type="match status" value="2"/>
</dbReference>
<dbReference type="InterPro" id="IPR036625">
    <property type="entry name" value="E3-bd_dom_sf"/>
</dbReference>
<dbReference type="InterPro" id="IPR003016">
    <property type="entry name" value="2-oxoA_DH_lipoyl-BS"/>
</dbReference>
<feature type="region of interest" description="Disordered" evidence="7">
    <location>
        <begin position="311"/>
        <end position="352"/>
    </location>
</feature>
<feature type="domain" description="Lipoyl-binding" evidence="8">
    <location>
        <begin position="225"/>
        <end position="300"/>
    </location>
</feature>
<evidence type="ECO:0000256" key="3">
    <source>
        <dbReference type="ARBA" id="ARBA00022823"/>
    </source>
</evidence>
<dbReference type="InterPro" id="IPR011053">
    <property type="entry name" value="Single_hybrid_motif"/>
</dbReference>
<dbReference type="PROSITE" id="PS51826">
    <property type="entry name" value="PSBD"/>
    <property type="match status" value="1"/>
</dbReference>
<accession>A0A6A5BN12</accession>
<evidence type="ECO:0000256" key="5">
    <source>
        <dbReference type="ARBA" id="ARBA00023315"/>
    </source>
</evidence>
<dbReference type="VEuPathDB" id="AmoebaDB:FDP41_005708"/>
<comment type="cofactor">
    <cofactor evidence="6">
        <name>(R)-lipoate</name>
        <dbReference type="ChEBI" id="CHEBI:83088"/>
    </cofactor>
    <text evidence="6">Binds 2 lipoyl cofactors covalently.</text>
</comment>
<dbReference type="InterPro" id="IPR023213">
    <property type="entry name" value="CAT-like_dom_sf"/>
</dbReference>
<evidence type="ECO:0000313" key="11">
    <source>
        <dbReference type="Proteomes" id="UP000444721"/>
    </source>
</evidence>
<dbReference type="Gene3D" id="2.40.50.100">
    <property type="match status" value="2"/>
</dbReference>
<dbReference type="Proteomes" id="UP000444721">
    <property type="component" value="Unassembled WGS sequence"/>
</dbReference>
<comment type="caution">
    <text evidence="10">The sequence shown here is derived from an EMBL/GenBank/DDBJ whole genome shotgun (WGS) entry which is preliminary data.</text>
</comment>
<evidence type="ECO:0000259" key="9">
    <source>
        <dbReference type="PROSITE" id="PS51826"/>
    </source>
</evidence>
<dbReference type="GO" id="GO:0004742">
    <property type="term" value="F:dihydrolipoyllysine-residue acetyltransferase activity"/>
    <property type="evidence" value="ECO:0007669"/>
    <property type="project" value="UniProtKB-UniRule"/>
</dbReference>
<dbReference type="VEuPathDB" id="AmoebaDB:NfTy_045780"/>
<evidence type="ECO:0000313" key="10">
    <source>
        <dbReference type="EMBL" id="KAF0974955.1"/>
    </source>
</evidence>
<dbReference type="NCBIfam" id="TIGR01349">
    <property type="entry name" value="PDHac_trf_mito"/>
    <property type="match status" value="1"/>
</dbReference>
<dbReference type="PROSITE" id="PS00189">
    <property type="entry name" value="LIPOYL"/>
    <property type="match status" value="2"/>
</dbReference>
<feature type="compositionally biased region" description="Low complexity" evidence="7">
    <location>
        <begin position="189"/>
        <end position="219"/>
    </location>
</feature>
<comment type="catalytic activity">
    <reaction evidence="6">
        <text>N(6)-[(R)-dihydrolipoyl]-L-lysyl-[protein] + acetyl-CoA = N(6)-[(R)-S(8)-acetyldihydrolipoyl]-L-lysyl-[protein] + CoA</text>
        <dbReference type="Rhea" id="RHEA:17017"/>
        <dbReference type="Rhea" id="RHEA-COMP:10475"/>
        <dbReference type="Rhea" id="RHEA-COMP:10478"/>
        <dbReference type="ChEBI" id="CHEBI:57287"/>
        <dbReference type="ChEBI" id="CHEBI:57288"/>
        <dbReference type="ChEBI" id="CHEBI:83100"/>
        <dbReference type="ChEBI" id="CHEBI:83111"/>
        <dbReference type="EC" id="2.3.1.12"/>
    </reaction>
</comment>
<name>A0A6A5BN12_NAEFO</name>
<comment type="subcellular location">
    <subcellularLocation>
        <location evidence="6">Mitochondrion</location>
    </subcellularLocation>
</comment>
<dbReference type="SUPFAM" id="SSF51230">
    <property type="entry name" value="Single hybrid motif"/>
    <property type="match status" value="2"/>
</dbReference>
<dbReference type="EC" id="2.3.1.12" evidence="6"/>
<dbReference type="SUPFAM" id="SSF47005">
    <property type="entry name" value="Peripheral subunit-binding domain of 2-oxo acid dehydrogenase complex"/>
    <property type="match status" value="1"/>
</dbReference>
<keyword evidence="2 6" id="KW-0808">Transferase</keyword>
<dbReference type="InterPro" id="IPR000089">
    <property type="entry name" value="Biotin_lipoyl"/>
</dbReference>
<dbReference type="Gene3D" id="4.10.320.10">
    <property type="entry name" value="E3-binding domain"/>
    <property type="match status" value="1"/>
</dbReference>
<dbReference type="GO" id="GO:0006086">
    <property type="term" value="P:pyruvate decarboxylation to acetyl-CoA"/>
    <property type="evidence" value="ECO:0007669"/>
    <property type="project" value="InterPro"/>
</dbReference>
<dbReference type="Pfam" id="PF00198">
    <property type="entry name" value="2-oxoacid_dh"/>
    <property type="match status" value="1"/>
</dbReference>
<sequence length="660" mass="71103">MLSSQNTRSALKLIEKAFINKVLSSNASLAYMSSGSMNLCAKRNYSRSSNLKRMNFIAANQFSMKMKNQSMMMIMSNNLEQQQMRGYASLPKGASVINMPALSPTMTTGNIGKWLKNEGDKINAGDLLVEVQTDKSTLEFEFPEEGYLAKILTPNGSKDVALGSPIGILVDDASKISSVQNITLADLGASSGASATSAPSKTPSTTPSTPSTPTTSTTSQKPKGVHEITMPMLSPTMTKGRIGSWVKQVGDKVSPGDIICTVETDKATVDFEFQEEGYLAKIVAPQGTETSLGEVIAILVDKKEDLATGASYTPSAATAAPSTQQQAQPQQQQQPQSQPQVQPQQPTSIQQGATGGRIFASPLAKKVAAEKGVDLREIGSGSGDSGRIIRADVEEFLMRKPTIQEQPKVAAVVAQPQVMQAGVPTASYVDIPVSTIRKVIAERLTESKRNIPHYYLTVEIEVDKLLKAREELNKAGEKRGFKLSVNDMLVKAAALAMKKAPEVNSSWNDSFIRQYNNVDVSVAVQTDNGLITPIVFSAESKGLAQISNEIKALAAKARENKLKPQEFQGGTFTISNLGMFGIDEFSAIINPPQACILAVGKSQKKVVVNDNPTSPEDKFKVVTTMKVTLSCDHRVVDGAVGAQWLQEFKTLLENPLYMTL</sequence>
<keyword evidence="4" id="KW-0809">Transit peptide</keyword>
<dbReference type="SUPFAM" id="SSF52777">
    <property type="entry name" value="CoA-dependent acyltransferases"/>
    <property type="match status" value="1"/>
</dbReference>
<feature type="domain" description="Peripheral subunit-binding (PSBD)" evidence="9">
    <location>
        <begin position="359"/>
        <end position="397"/>
    </location>
</feature>
<evidence type="ECO:0000256" key="4">
    <source>
        <dbReference type="ARBA" id="ARBA00022946"/>
    </source>
</evidence>
<dbReference type="OrthoDB" id="537444at2759"/>
<dbReference type="OMA" id="TIKQKPW"/>
<dbReference type="FunFam" id="3.30.559.10:FF:000003">
    <property type="entry name" value="Acetyltransferase component of pyruvate dehydrogenase complex"/>
    <property type="match status" value="1"/>
</dbReference>
<keyword evidence="5 6" id="KW-0012">Acyltransferase</keyword>
<dbReference type="FunFam" id="2.40.50.100:FF:000010">
    <property type="entry name" value="Acetyltransferase component of pyruvate dehydrogenase complex"/>
    <property type="match status" value="2"/>
</dbReference>
<protein>
    <recommendedName>
        <fullName evidence="6">Acetyltransferase component of pyruvate dehydrogenase complex</fullName>
        <ecNumber evidence="6">2.3.1.12</ecNumber>
    </recommendedName>
</protein>
<keyword evidence="11" id="KW-1185">Reference proteome</keyword>
<dbReference type="GO" id="GO:0045254">
    <property type="term" value="C:pyruvate dehydrogenase complex"/>
    <property type="evidence" value="ECO:0007669"/>
    <property type="project" value="UniProtKB-UniRule"/>
</dbReference>
<feature type="region of interest" description="Disordered" evidence="7">
    <location>
        <begin position="189"/>
        <end position="226"/>
    </location>
</feature>
<dbReference type="InterPro" id="IPR006257">
    <property type="entry name" value="LAT1"/>
</dbReference>
<dbReference type="PANTHER" id="PTHR23151">
    <property type="entry name" value="DIHYDROLIPOAMIDE ACETYL/SUCCINYL-TRANSFERASE-RELATED"/>
    <property type="match status" value="1"/>
</dbReference>
<evidence type="ECO:0000259" key="8">
    <source>
        <dbReference type="PROSITE" id="PS50968"/>
    </source>
</evidence>
<dbReference type="Pfam" id="PF00364">
    <property type="entry name" value="Biotin_lipoyl"/>
    <property type="match status" value="2"/>
</dbReference>
<gene>
    <name evidence="10" type="ORF">FDP41_005708</name>
</gene>
<feature type="domain" description="Lipoyl-binding" evidence="8">
    <location>
        <begin position="94"/>
        <end position="170"/>
    </location>
</feature>
<dbReference type="PROSITE" id="PS50968">
    <property type="entry name" value="BIOTINYL_LIPOYL"/>
    <property type="match status" value="2"/>
</dbReference>
<feature type="compositionally biased region" description="Low complexity" evidence="7">
    <location>
        <begin position="311"/>
        <end position="351"/>
    </location>
</feature>
<dbReference type="Pfam" id="PF02817">
    <property type="entry name" value="E3_binding"/>
    <property type="match status" value="1"/>
</dbReference>
<dbReference type="Gene3D" id="3.30.559.10">
    <property type="entry name" value="Chloramphenicol acetyltransferase-like domain"/>
    <property type="match status" value="1"/>
</dbReference>
<dbReference type="EMBL" id="VFQX01000048">
    <property type="protein sequence ID" value="KAF0974955.1"/>
    <property type="molecule type" value="Genomic_DNA"/>
</dbReference>
<dbReference type="AlphaFoldDB" id="A0A6A5BN12"/>
<dbReference type="RefSeq" id="XP_044559668.1">
    <property type="nucleotide sequence ID" value="XM_044709262.1"/>
</dbReference>
<dbReference type="InterPro" id="IPR004167">
    <property type="entry name" value="PSBD"/>
</dbReference>
<dbReference type="InterPro" id="IPR001078">
    <property type="entry name" value="2-oxoacid_DH_actylTfrase"/>
</dbReference>
<reference evidence="10 11" key="1">
    <citation type="journal article" date="2019" name="Sci. Rep.">
        <title>Nanopore sequencing improves the draft genome of the human pathogenic amoeba Naegleria fowleri.</title>
        <authorList>
            <person name="Liechti N."/>
            <person name="Schurch N."/>
            <person name="Bruggmann R."/>
            <person name="Wittwer M."/>
        </authorList>
    </citation>
    <scope>NUCLEOTIDE SEQUENCE [LARGE SCALE GENOMIC DNA]</scope>
    <source>
        <strain evidence="10 11">ATCC 30894</strain>
    </source>
</reference>
<comment type="similarity">
    <text evidence="1 6">Belongs to the 2-oxoacid dehydrogenase family.</text>
</comment>
<dbReference type="GeneID" id="68112926"/>
<proteinExistence type="inferred from homology"/>
<evidence type="ECO:0000256" key="6">
    <source>
        <dbReference type="RuleBase" id="RU361137"/>
    </source>
</evidence>
<dbReference type="GO" id="GO:0005739">
    <property type="term" value="C:mitochondrion"/>
    <property type="evidence" value="ECO:0007669"/>
    <property type="project" value="UniProtKB-SubCell"/>
</dbReference>
<organism evidence="10 11">
    <name type="scientific">Naegleria fowleri</name>
    <name type="common">Brain eating amoeba</name>
    <dbReference type="NCBI Taxonomy" id="5763"/>
    <lineage>
        <taxon>Eukaryota</taxon>
        <taxon>Discoba</taxon>
        <taxon>Heterolobosea</taxon>
        <taxon>Tetramitia</taxon>
        <taxon>Eutetramitia</taxon>
        <taxon>Vahlkampfiidae</taxon>
        <taxon>Naegleria</taxon>
    </lineage>
</organism>
<evidence type="ECO:0000256" key="2">
    <source>
        <dbReference type="ARBA" id="ARBA00022679"/>
    </source>
</evidence>
<dbReference type="PANTHER" id="PTHR23151:SF90">
    <property type="entry name" value="DIHYDROLIPOYLLYSINE-RESIDUE ACETYLTRANSFERASE COMPONENT OF PYRUVATE DEHYDROGENASE COMPLEX, MITOCHONDRIAL-RELATED"/>
    <property type="match status" value="1"/>
</dbReference>